<keyword evidence="7" id="KW-0346">Stress response</keyword>
<evidence type="ECO:0000256" key="1">
    <source>
        <dbReference type="ARBA" id="ARBA00006620"/>
    </source>
</evidence>
<dbReference type="GO" id="GO:0016787">
    <property type="term" value="F:hydrolase activity"/>
    <property type="evidence" value="ECO:0007669"/>
    <property type="project" value="UniProtKB-KW"/>
</dbReference>
<keyword evidence="6" id="KW-0694">RNA-binding</keyword>
<dbReference type="InterPro" id="IPR012933">
    <property type="entry name" value="HicA_mRNA_interferase"/>
</dbReference>
<evidence type="ECO:0000313" key="8">
    <source>
        <dbReference type="EMBL" id="OGN09935.1"/>
    </source>
</evidence>
<sequence length="78" mass="8995">MSFLPILRSKELIAVLIKTGFRIINQTGSHVRLRHIFNPTRQTSVPVHAVTLPKWLIKEILKQTKISVKELRNLLGKK</sequence>
<dbReference type="InterPro" id="IPR038570">
    <property type="entry name" value="HicA_sf"/>
</dbReference>
<evidence type="ECO:0000256" key="6">
    <source>
        <dbReference type="ARBA" id="ARBA00022884"/>
    </source>
</evidence>
<organism evidence="8 9">
    <name type="scientific">Candidatus Yanofskybacteria bacterium RIFCSPHIGHO2_02_FULL_41_11</name>
    <dbReference type="NCBI Taxonomy" id="1802675"/>
    <lineage>
        <taxon>Bacteria</taxon>
        <taxon>Candidatus Yanofskyibacteriota</taxon>
    </lineage>
</organism>
<evidence type="ECO:0008006" key="10">
    <source>
        <dbReference type="Google" id="ProtNLM"/>
    </source>
</evidence>
<evidence type="ECO:0000256" key="3">
    <source>
        <dbReference type="ARBA" id="ARBA00022722"/>
    </source>
</evidence>
<evidence type="ECO:0000313" key="9">
    <source>
        <dbReference type="Proteomes" id="UP000177167"/>
    </source>
</evidence>
<evidence type="ECO:0000256" key="5">
    <source>
        <dbReference type="ARBA" id="ARBA00022801"/>
    </source>
</evidence>
<keyword evidence="5" id="KW-0378">Hydrolase</keyword>
<proteinExistence type="inferred from homology"/>
<evidence type="ECO:0000256" key="2">
    <source>
        <dbReference type="ARBA" id="ARBA00022649"/>
    </source>
</evidence>
<comment type="similarity">
    <text evidence="1">Belongs to the HicA mRNA interferase family.</text>
</comment>
<keyword evidence="4" id="KW-0255">Endonuclease</keyword>
<keyword evidence="2" id="KW-1277">Toxin-antitoxin system</keyword>
<dbReference type="Proteomes" id="UP000177167">
    <property type="component" value="Unassembled WGS sequence"/>
</dbReference>
<gene>
    <name evidence="8" type="ORF">A3J46_03475</name>
</gene>
<dbReference type="Pfam" id="PF07927">
    <property type="entry name" value="HicA_toxin"/>
    <property type="match status" value="1"/>
</dbReference>
<reference evidence="8 9" key="1">
    <citation type="journal article" date="2016" name="Nat. Commun.">
        <title>Thousands of microbial genomes shed light on interconnected biogeochemical processes in an aquifer system.</title>
        <authorList>
            <person name="Anantharaman K."/>
            <person name="Brown C.T."/>
            <person name="Hug L.A."/>
            <person name="Sharon I."/>
            <person name="Castelle C.J."/>
            <person name="Probst A.J."/>
            <person name="Thomas B.C."/>
            <person name="Singh A."/>
            <person name="Wilkins M.J."/>
            <person name="Karaoz U."/>
            <person name="Brodie E.L."/>
            <person name="Williams K.H."/>
            <person name="Hubbard S.S."/>
            <person name="Banfield J.F."/>
        </authorList>
    </citation>
    <scope>NUCLEOTIDE SEQUENCE [LARGE SCALE GENOMIC DNA]</scope>
</reference>
<accession>A0A1F8F9V2</accession>
<protein>
    <recommendedName>
        <fullName evidence="10">Addiction module toxin, HicA family</fullName>
    </recommendedName>
</protein>
<dbReference type="Gene3D" id="3.30.920.30">
    <property type="entry name" value="Hypothetical protein"/>
    <property type="match status" value="1"/>
</dbReference>
<dbReference type="SUPFAM" id="SSF54786">
    <property type="entry name" value="YcfA/nrd intein domain"/>
    <property type="match status" value="1"/>
</dbReference>
<name>A0A1F8F9V2_9BACT</name>
<evidence type="ECO:0000256" key="7">
    <source>
        <dbReference type="ARBA" id="ARBA00023016"/>
    </source>
</evidence>
<dbReference type="AlphaFoldDB" id="A0A1F8F9V2"/>
<dbReference type="GO" id="GO:0004519">
    <property type="term" value="F:endonuclease activity"/>
    <property type="evidence" value="ECO:0007669"/>
    <property type="project" value="UniProtKB-KW"/>
</dbReference>
<comment type="caution">
    <text evidence="8">The sequence shown here is derived from an EMBL/GenBank/DDBJ whole genome shotgun (WGS) entry which is preliminary data.</text>
</comment>
<dbReference type="EMBL" id="MGJP01000022">
    <property type="protein sequence ID" value="OGN09935.1"/>
    <property type="molecule type" value="Genomic_DNA"/>
</dbReference>
<dbReference type="GO" id="GO:0003729">
    <property type="term" value="F:mRNA binding"/>
    <property type="evidence" value="ECO:0007669"/>
    <property type="project" value="InterPro"/>
</dbReference>
<evidence type="ECO:0000256" key="4">
    <source>
        <dbReference type="ARBA" id="ARBA00022759"/>
    </source>
</evidence>
<keyword evidence="3" id="KW-0540">Nuclease</keyword>